<reference evidence="1 2" key="1">
    <citation type="submission" date="2005-09" db="EMBL/GenBank/DDBJ databases">
        <authorList>
            <person name="Mural R.J."/>
            <person name="Li P.W."/>
            <person name="Adams M.D."/>
            <person name="Amanatides P.G."/>
            <person name="Baden-Tillson H."/>
            <person name="Barnstead M."/>
            <person name="Chin S.H."/>
            <person name="Dew I."/>
            <person name="Evans C.A."/>
            <person name="Ferriera S."/>
            <person name="Flanigan M."/>
            <person name="Fosler C."/>
            <person name="Glodek A."/>
            <person name="Gu Z."/>
            <person name="Holt R.A."/>
            <person name="Jennings D."/>
            <person name="Kraft C.L."/>
            <person name="Lu F."/>
            <person name="Nguyen T."/>
            <person name="Nusskern D.R."/>
            <person name="Pfannkoch C.M."/>
            <person name="Sitter C."/>
            <person name="Sutton G.G."/>
            <person name="Venter J.C."/>
            <person name="Wang Z."/>
            <person name="Woodage T."/>
            <person name="Zheng X.H."/>
            <person name="Zhong F."/>
        </authorList>
    </citation>
    <scope>NUCLEOTIDE SEQUENCE [LARGE SCALE GENOMIC DNA]</scope>
    <source>
        <strain>BN</strain>
        <strain evidence="2">Sprague-Dawley</strain>
    </source>
</reference>
<dbReference type="AlphaFoldDB" id="A6KCY7"/>
<evidence type="ECO:0000313" key="2">
    <source>
        <dbReference type="Proteomes" id="UP000234681"/>
    </source>
</evidence>
<evidence type="ECO:0000313" key="1">
    <source>
        <dbReference type="EMBL" id="EDL86805.1"/>
    </source>
</evidence>
<sequence>MALRALLPDLLCDVCNARRFAVTLEPRLRKRRWRKERQYGLEV</sequence>
<organism evidence="1 2">
    <name type="scientific">Rattus norvegicus</name>
    <name type="common">Rat</name>
    <dbReference type="NCBI Taxonomy" id="10116"/>
    <lineage>
        <taxon>Eukaryota</taxon>
        <taxon>Metazoa</taxon>
        <taxon>Chordata</taxon>
        <taxon>Craniata</taxon>
        <taxon>Vertebrata</taxon>
        <taxon>Euteleostomi</taxon>
        <taxon>Mammalia</taxon>
        <taxon>Eutheria</taxon>
        <taxon>Euarchontoglires</taxon>
        <taxon>Glires</taxon>
        <taxon>Rodentia</taxon>
        <taxon>Myomorpha</taxon>
        <taxon>Muroidea</taxon>
        <taxon>Muridae</taxon>
        <taxon>Murinae</taxon>
        <taxon>Rattus</taxon>
    </lineage>
</organism>
<protein>
    <submittedName>
        <fullName evidence="1">RCG50607</fullName>
    </submittedName>
</protein>
<gene>
    <name evidence="1" type="ORF">rCG_50607</name>
</gene>
<dbReference type="Proteomes" id="UP000234681">
    <property type="component" value="Chromosome 7"/>
</dbReference>
<proteinExistence type="predicted"/>
<name>A6KCY7_RAT</name>
<accession>A6KCY7</accession>
<dbReference type="EMBL" id="CH474035">
    <property type="protein sequence ID" value="EDL86805.1"/>
    <property type="molecule type" value="Genomic_DNA"/>
</dbReference>